<organism evidence="2">
    <name type="scientific">Loa loa</name>
    <name type="common">Eye worm</name>
    <name type="synonym">Filaria loa</name>
    <dbReference type="NCBI Taxonomy" id="7209"/>
    <lineage>
        <taxon>Eukaryota</taxon>
        <taxon>Metazoa</taxon>
        <taxon>Ecdysozoa</taxon>
        <taxon>Nematoda</taxon>
        <taxon>Chromadorea</taxon>
        <taxon>Rhabditida</taxon>
        <taxon>Spirurina</taxon>
        <taxon>Spiruromorpha</taxon>
        <taxon>Filarioidea</taxon>
        <taxon>Onchocercidae</taxon>
        <taxon>Loa</taxon>
    </lineage>
</organism>
<reference evidence="2" key="1">
    <citation type="submission" date="2012-04" db="EMBL/GenBank/DDBJ databases">
        <title>The Genome Sequence of Loa loa.</title>
        <authorList>
            <consortium name="The Broad Institute Genome Sequencing Platform"/>
            <consortium name="Broad Institute Genome Sequencing Center for Infectious Disease"/>
            <person name="Nutman T.B."/>
            <person name="Fink D.L."/>
            <person name="Russ C."/>
            <person name="Young S."/>
            <person name="Zeng Q."/>
            <person name="Gargeya S."/>
            <person name="Alvarado L."/>
            <person name="Berlin A."/>
            <person name="Chapman S.B."/>
            <person name="Chen Z."/>
            <person name="Freedman E."/>
            <person name="Gellesch M."/>
            <person name="Goldberg J."/>
            <person name="Griggs A."/>
            <person name="Gujja S."/>
            <person name="Heilman E.R."/>
            <person name="Heiman D."/>
            <person name="Howarth C."/>
            <person name="Mehta T."/>
            <person name="Neiman D."/>
            <person name="Pearson M."/>
            <person name="Roberts A."/>
            <person name="Saif S."/>
            <person name="Shea T."/>
            <person name="Shenoy N."/>
            <person name="Sisk P."/>
            <person name="Stolte C."/>
            <person name="Sykes S."/>
            <person name="White J."/>
            <person name="Yandava C."/>
            <person name="Haas B."/>
            <person name="Henn M.R."/>
            <person name="Nusbaum C."/>
            <person name="Birren B."/>
        </authorList>
    </citation>
    <scope>NUCLEOTIDE SEQUENCE [LARGE SCALE GENOMIC DNA]</scope>
</reference>
<dbReference type="KEGG" id="loa:LOAG_06992"/>
<keyword evidence="1" id="KW-1133">Transmembrane helix</keyword>
<dbReference type="InParanoid" id="A0A1S0TWS1"/>
<evidence type="ECO:0008006" key="3">
    <source>
        <dbReference type="Google" id="ProtNLM"/>
    </source>
</evidence>
<feature type="transmembrane region" description="Helical" evidence="1">
    <location>
        <begin position="63"/>
        <end position="85"/>
    </location>
</feature>
<keyword evidence="1" id="KW-0472">Membrane</keyword>
<evidence type="ECO:0000313" key="2">
    <source>
        <dbReference type="EMBL" id="EFO21496.2"/>
    </source>
</evidence>
<gene>
    <name evidence="2" type="ORF">LOAG_06992</name>
</gene>
<name>A0A1S0TWS1_LOALO</name>
<dbReference type="GeneID" id="9944409"/>
<feature type="transmembrane region" description="Helical" evidence="1">
    <location>
        <begin position="146"/>
        <end position="171"/>
    </location>
</feature>
<feature type="transmembrane region" description="Helical" evidence="1">
    <location>
        <begin position="191"/>
        <end position="217"/>
    </location>
</feature>
<dbReference type="SUPFAM" id="SSF81321">
    <property type="entry name" value="Family A G protein-coupled receptor-like"/>
    <property type="match status" value="1"/>
</dbReference>
<dbReference type="OMA" id="YFLRTYA"/>
<dbReference type="OrthoDB" id="5869434at2759"/>
<accession>A0A1S0TWS1</accession>
<proteinExistence type="predicted"/>
<dbReference type="CTD" id="9944409"/>
<evidence type="ECO:0000256" key="1">
    <source>
        <dbReference type="SAM" id="Phobius"/>
    </source>
</evidence>
<dbReference type="AlphaFoldDB" id="A0A1S0TWS1"/>
<feature type="transmembrane region" description="Helical" evidence="1">
    <location>
        <begin position="33"/>
        <end position="54"/>
    </location>
</feature>
<feature type="transmembrane region" description="Helical" evidence="1">
    <location>
        <begin position="105"/>
        <end position="125"/>
    </location>
</feature>
<keyword evidence="1" id="KW-0812">Transmembrane</keyword>
<dbReference type="EMBL" id="JH712372">
    <property type="protein sequence ID" value="EFO21496.2"/>
    <property type="molecule type" value="Genomic_DNA"/>
</dbReference>
<dbReference type="RefSeq" id="XP_020302445.1">
    <property type="nucleotide sequence ID" value="XM_020447312.1"/>
</dbReference>
<sequence length="219" mass="24467">MDLAIGQMTENVTSTVSKGKLPLSYGDYFLRTYAYLILGTILIMINIPVFLLVITHKALRKSYLILATVFLNSGFTGISSILLGIKRLIDTANGEQFIDHHKCVINIPIFLFTAEFLSGWSLLMNSAERLSVVAFPIYYYTHNMHINYSLIATHYGITVTAVTTAVVASLIEPSRRISNFCLLNKAYSPRYYQALLLLSSSASMLSVILMVVVVVNLRR</sequence>
<protein>
    <recommendedName>
        <fullName evidence="3">G-protein coupled receptors family 1 profile domain-containing protein</fullName>
    </recommendedName>
</protein>